<dbReference type="Pfam" id="PF00717">
    <property type="entry name" value="Peptidase_S24"/>
    <property type="match status" value="1"/>
</dbReference>
<dbReference type="InterPro" id="IPR036286">
    <property type="entry name" value="LexA/Signal_pep-like_sf"/>
</dbReference>
<reference evidence="2 3" key="1">
    <citation type="submission" date="2019-06" db="EMBL/GenBank/DDBJ databases">
        <title>New taxonomy in bacterial strain CC-CFT640, isolated from vineyard.</title>
        <authorList>
            <person name="Lin S.-Y."/>
            <person name="Tsai C.-F."/>
            <person name="Young C.-C."/>
        </authorList>
    </citation>
    <scope>NUCLEOTIDE SEQUENCE [LARGE SCALE GENOMIC DNA]</scope>
    <source>
        <strain evidence="2 3">CC-CFT640</strain>
    </source>
</reference>
<name>A0A5C8P988_9HYPH</name>
<dbReference type="InterPro" id="IPR015927">
    <property type="entry name" value="Peptidase_S24_S26A/B/C"/>
</dbReference>
<organism evidence="2 3">
    <name type="scientific">Vineibacter terrae</name>
    <dbReference type="NCBI Taxonomy" id="2586908"/>
    <lineage>
        <taxon>Bacteria</taxon>
        <taxon>Pseudomonadati</taxon>
        <taxon>Pseudomonadota</taxon>
        <taxon>Alphaproteobacteria</taxon>
        <taxon>Hyphomicrobiales</taxon>
        <taxon>Vineibacter</taxon>
    </lineage>
</organism>
<evidence type="ECO:0000259" key="1">
    <source>
        <dbReference type="Pfam" id="PF00717"/>
    </source>
</evidence>
<sequence length="114" mass="12513">MSSDVSVVSRGGVVEGVAGRSDVIVVAVVSDEMHPTLRSGQRVMIDTNDRCPSPPGVFAVWDGVGLILRRIEVIHGDRPVRVRMSPDNARYESVEVPLSEMRIRGRAFAVYRPL</sequence>
<accession>A0A5C8P988</accession>
<dbReference type="InterPro" id="IPR039418">
    <property type="entry name" value="LexA-like"/>
</dbReference>
<keyword evidence="3" id="KW-1185">Reference proteome</keyword>
<dbReference type="Gene3D" id="2.10.109.10">
    <property type="entry name" value="Umud Fragment, subunit A"/>
    <property type="match status" value="1"/>
</dbReference>
<dbReference type="Proteomes" id="UP000321638">
    <property type="component" value="Unassembled WGS sequence"/>
</dbReference>
<protein>
    <submittedName>
        <fullName evidence="2">S24 family peptidase</fullName>
    </submittedName>
</protein>
<evidence type="ECO:0000313" key="2">
    <source>
        <dbReference type="EMBL" id="TXL70130.1"/>
    </source>
</evidence>
<dbReference type="EMBL" id="VDUZ01000065">
    <property type="protein sequence ID" value="TXL70130.1"/>
    <property type="molecule type" value="Genomic_DNA"/>
</dbReference>
<dbReference type="AlphaFoldDB" id="A0A5C8P988"/>
<dbReference type="RefSeq" id="WP_147851854.1">
    <property type="nucleotide sequence ID" value="NZ_VDUZ01000065.1"/>
</dbReference>
<comment type="caution">
    <text evidence="2">The sequence shown here is derived from an EMBL/GenBank/DDBJ whole genome shotgun (WGS) entry which is preliminary data.</text>
</comment>
<feature type="domain" description="Peptidase S24/S26A/S26B/S26C" evidence="1">
    <location>
        <begin position="19"/>
        <end position="107"/>
    </location>
</feature>
<dbReference type="OrthoDB" id="528805at2"/>
<gene>
    <name evidence="2" type="ORF">FHP25_36010</name>
</gene>
<proteinExistence type="predicted"/>
<dbReference type="SUPFAM" id="SSF51306">
    <property type="entry name" value="LexA/Signal peptidase"/>
    <property type="match status" value="1"/>
</dbReference>
<evidence type="ECO:0000313" key="3">
    <source>
        <dbReference type="Proteomes" id="UP000321638"/>
    </source>
</evidence>
<dbReference type="CDD" id="cd06529">
    <property type="entry name" value="S24_LexA-like"/>
    <property type="match status" value="1"/>
</dbReference>